<dbReference type="STRING" id="1858805.M5G5G5"/>
<keyword evidence="3" id="KW-1185">Reference proteome</keyword>
<dbReference type="Gene3D" id="3.40.50.300">
    <property type="entry name" value="P-loop containing nucleotide triphosphate hydrolases"/>
    <property type="match status" value="1"/>
</dbReference>
<organism evidence="2 3">
    <name type="scientific">Dacryopinax primogenitus (strain DJM 731)</name>
    <name type="common">Brown rot fungus</name>
    <dbReference type="NCBI Taxonomy" id="1858805"/>
    <lineage>
        <taxon>Eukaryota</taxon>
        <taxon>Fungi</taxon>
        <taxon>Dikarya</taxon>
        <taxon>Basidiomycota</taxon>
        <taxon>Agaricomycotina</taxon>
        <taxon>Dacrymycetes</taxon>
        <taxon>Dacrymycetales</taxon>
        <taxon>Dacrymycetaceae</taxon>
        <taxon>Dacryopinax</taxon>
    </lineage>
</organism>
<dbReference type="Proteomes" id="UP000030653">
    <property type="component" value="Unassembled WGS sequence"/>
</dbReference>
<proteinExistence type="predicted"/>
<dbReference type="GO" id="GO:0046404">
    <property type="term" value="F:ATP-dependent polydeoxyribonucleotide 5'-hydroxyl-kinase activity"/>
    <property type="evidence" value="ECO:0007669"/>
    <property type="project" value="TreeGrafter"/>
</dbReference>
<feature type="compositionally biased region" description="Basic residues" evidence="1">
    <location>
        <begin position="261"/>
        <end position="271"/>
    </location>
</feature>
<gene>
    <name evidence="2" type="ORF">DACRYDRAFT_114867</name>
</gene>
<dbReference type="Pfam" id="PF13671">
    <property type="entry name" value="AAA_33"/>
    <property type="match status" value="1"/>
</dbReference>
<evidence type="ECO:0000313" key="3">
    <source>
        <dbReference type="Proteomes" id="UP000030653"/>
    </source>
</evidence>
<dbReference type="GO" id="GO:0006281">
    <property type="term" value="P:DNA repair"/>
    <property type="evidence" value="ECO:0007669"/>
    <property type="project" value="TreeGrafter"/>
</dbReference>
<dbReference type="HOGENOM" id="CLU_1026804_0_0_1"/>
<dbReference type="OrthoDB" id="3512845at2759"/>
<feature type="region of interest" description="Disordered" evidence="1">
    <location>
        <begin position="182"/>
        <end position="271"/>
    </location>
</feature>
<sequence length="271" mass="30130">MTPHSPPISEFPNKQIVLVLCGLIGSGKSTFALFLSSHFPTFIRCNQDDLGTRTAVYQLAESSLRQGLSVCIDRCNFDPEQRRVWTELARKWGVSVWALGLNTSQEVCADRLLHRPPHPTVPPHHALSILARFAHQYTPPTYAEDFDRILCLADGARGYAREDMESLLRHIGEQVRPCARAQVLPKQEQGEGEQQQEEEEEAEENHPTVPGILTSLTRPAPSRTPTPTAPILGPIPTRALHPPDLALLNTDPGNPTPSQRSRGRRVRKGLN</sequence>
<feature type="compositionally biased region" description="Acidic residues" evidence="1">
    <location>
        <begin position="190"/>
        <end position="203"/>
    </location>
</feature>
<dbReference type="GeneID" id="63684957"/>
<evidence type="ECO:0000313" key="2">
    <source>
        <dbReference type="EMBL" id="EJU03470.1"/>
    </source>
</evidence>
<dbReference type="GO" id="GO:0046403">
    <property type="term" value="F:polynucleotide 3'-phosphatase activity"/>
    <property type="evidence" value="ECO:0007669"/>
    <property type="project" value="TreeGrafter"/>
</dbReference>
<dbReference type="SUPFAM" id="SSF52540">
    <property type="entry name" value="P-loop containing nucleoside triphosphate hydrolases"/>
    <property type="match status" value="1"/>
</dbReference>
<reference evidence="2 3" key="1">
    <citation type="journal article" date="2012" name="Science">
        <title>The Paleozoic origin of enzymatic lignin decomposition reconstructed from 31 fungal genomes.</title>
        <authorList>
            <person name="Floudas D."/>
            <person name="Binder M."/>
            <person name="Riley R."/>
            <person name="Barry K."/>
            <person name="Blanchette R.A."/>
            <person name="Henrissat B."/>
            <person name="Martinez A.T."/>
            <person name="Otillar R."/>
            <person name="Spatafora J.W."/>
            <person name="Yadav J.S."/>
            <person name="Aerts A."/>
            <person name="Benoit I."/>
            <person name="Boyd A."/>
            <person name="Carlson A."/>
            <person name="Copeland A."/>
            <person name="Coutinho P.M."/>
            <person name="de Vries R.P."/>
            <person name="Ferreira P."/>
            <person name="Findley K."/>
            <person name="Foster B."/>
            <person name="Gaskell J."/>
            <person name="Glotzer D."/>
            <person name="Gorecki P."/>
            <person name="Heitman J."/>
            <person name="Hesse C."/>
            <person name="Hori C."/>
            <person name="Igarashi K."/>
            <person name="Jurgens J.A."/>
            <person name="Kallen N."/>
            <person name="Kersten P."/>
            <person name="Kohler A."/>
            <person name="Kuees U."/>
            <person name="Kumar T.K.A."/>
            <person name="Kuo A."/>
            <person name="LaButti K."/>
            <person name="Larrondo L.F."/>
            <person name="Lindquist E."/>
            <person name="Ling A."/>
            <person name="Lombard V."/>
            <person name="Lucas S."/>
            <person name="Lundell T."/>
            <person name="Martin R."/>
            <person name="McLaughlin D.J."/>
            <person name="Morgenstern I."/>
            <person name="Morin E."/>
            <person name="Murat C."/>
            <person name="Nagy L.G."/>
            <person name="Nolan M."/>
            <person name="Ohm R.A."/>
            <person name="Patyshakuliyeva A."/>
            <person name="Rokas A."/>
            <person name="Ruiz-Duenas F.J."/>
            <person name="Sabat G."/>
            <person name="Salamov A."/>
            <person name="Samejima M."/>
            <person name="Schmutz J."/>
            <person name="Slot J.C."/>
            <person name="St John F."/>
            <person name="Stenlid J."/>
            <person name="Sun H."/>
            <person name="Sun S."/>
            <person name="Syed K."/>
            <person name="Tsang A."/>
            <person name="Wiebenga A."/>
            <person name="Young D."/>
            <person name="Pisabarro A."/>
            <person name="Eastwood D.C."/>
            <person name="Martin F."/>
            <person name="Cullen D."/>
            <person name="Grigoriev I.V."/>
            <person name="Hibbett D.S."/>
        </authorList>
    </citation>
    <scope>NUCLEOTIDE SEQUENCE [LARGE SCALE GENOMIC DNA]</scope>
    <source>
        <strain evidence="2 3">DJM-731 SS1</strain>
    </source>
</reference>
<dbReference type="InterPro" id="IPR027417">
    <property type="entry name" value="P-loop_NTPase"/>
</dbReference>
<protein>
    <submittedName>
        <fullName evidence="2">p-loop containing nucleoside triphosphate hydrolase protein</fullName>
    </submittedName>
</protein>
<feature type="compositionally biased region" description="Polar residues" evidence="1">
    <location>
        <begin position="251"/>
        <end position="260"/>
    </location>
</feature>
<dbReference type="PANTHER" id="PTHR12083">
    <property type="entry name" value="BIFUNCTIONAL POLYNUCLEOTIDE PHOSPHATASE/KINASE"/>
    <property type="match status" value="1"/>
</dbReference>
<accession>M5G5G5</accession>
<dbReference type="EMBL" id="JH795859">
    <property type="protein sequence ID" value="EJU03470.1"/>
    <property type="molecule type" value="Genomic_DNA"/>
</dbReference>
<name>M5G5G5_DACPD</name>
<dbReference type="RefSeq" id="XP_040630364.1">
    <property type="nucleotide sequence ID" value="XM_040769895.1"/>
</dbReference>
<dbReference type="GO" id="GO:0003690">
    <property type="term" value="F:double-stranded DNA binding"/>
    <property type="evidence" value="ECO:0007669"/>
    <property type="project" value="TreeGrafter"/>
</dbReference>
<dbReference type="AlphaFoldDB" id="M5G5G5"/>
<evidence type="ECO:0000256" key="1">
    <source>
        <dbReference type="SAM" id="MobiDB-lite"/>
    </source>
</evidence>
<keyword evidence="2" id="KW-0378">Hydrolase</keyword>
<dbReference type="PANTHER" id="PTHR12083:SF9">
    <property type="entry name" value="BIFUNCTIONAL POLYNUCLEOTIDE PHOSPHATASE_KINASE"/>
    <property type="match status" value="1"/>
</dbReference>